<evidence type="ECO:0000313" key="2">
    <source>
        <dbReference type="EMBL" id="RRA93921.1"/>
    </source>
</evidence>
<feature type="transmembrane region" description="Helical" evidence="1">
    <location>
        <begin position="194"/>
        <end position="216"/>
    </location>
</feature>
<dbReference type="RefSeq" id="WP_124899681.1">
    <property type="nucleotide sequence ID" value="NZ_RQTJ01000019.1"/>
</dbReference>
<feature type="transmembrane region" description="Helical" evidence="1">
    <location>
        <begin position="236"/>
        <end position="254"/>
    </location>
</feature>
<feature type="transmembrane region" description="Helical" evidence="1">
    <location>
        <begin position="160"/>
        <end position="182"/>
    </location>
</feature>
<dbReference type="Pfam" id="PF19590">
    <property type="entry name" value="TrbL_3"/>
    <property type="match status" value="1"/>
</dbReference>
<evidence type="ECO:0008006" key="4">
    <source>
        <dbReference type="Google" id="ProtNLM"/>
    </source>
</evidence>
<protein>
    <recommendedName>
        <fullName evidence="4">Conjugal transfer protein TrbL</fullName>
    </recommendedName>
</protein>
<feature type="transmembrane region" description="Helical" evidence="1">
    <location>
        <begin position="21"/>
        <end position="39"/>
    </location>
</feature>
<name>A0A3P1AYA3_9FLAO</name>
<dbReference type="InterPro" id="IPR045782">
    <property type="entry name" value="TrbL_3"/>
</dbReference>
<accession>A0A3P1AYA3</accession>
<keyword evidence="1" id="KW-0472">Membrane</keyword>
<keyword evidence="3" id="KW-1185">Reference proteome</keyword>
<comment type="caution">
    <text evidence="2">The sequence shown here is derived from an EMBL/GenBank/DDBJ whole genome shotgun (WGS) entry which is preliminary data.</text>
</comment>
<proteinExistence type="predicted"/>
<evidence type="ECO:0000256" key="1">
    <source>
        <dbReference type="SAM" id="Phobius"/>
    </source>
</evidence>
<gene>
    <name evidence="2" type="ORF">EG242_09645</name>
</gene>
<evidence type="ECO:0000313" key="3">
    <source>
        <dbReference type="Proteomes" id="UP000268372"/>
    </source>
</evidence>
<feature type="transmembrane region" description="Helical" evidence="1">
    <location>
        <begin position="129"/>
        <end position="148"/>
    </location>
</feature>
<reference evidence="2 3" key="1">
    <citation type="submission" date="2018-11" db="EMBL/GenBank/DDBJ databases">
        <title>Flavobacterium sp. nov., YIM 102796 draft genome.</title>
        <authorList>
            <person name="Li G."/>
            <person name="Jiang Y."/>
        </authorList>
    </citation>
    <scope>NUCLEOTIDE SEQUENCE [LARGE SCALE GENOMIC DNA]</scope>
    <source>
        <strain evidence="2 3">YIM 102796</strain>
    </source>
</reference>
<keyword evidence="1" id="KW-0812">Transmembrane</keyword>
<organism evidence="2 3">
    <name type="scientific">Paenimyroides viscosum</name>
    <dbReference type="NCBI Taxonomy" id="2488729"/>
    <lineage>
        <taxon>Bacteria</taxon>
        <taxon>Pseudomonadati</taxon>
        <taxon>Bacteroidota</taxon>
        <taxon>Flavobacteriia</taxon>
        <taxon>Flavobacteriales</taxon>
        <taxon>Flavobacteriaceae</taxon>
        <taxon>Paenimyroides</taxon>
    </lineage>
</organism>
<dbReference type="Proteomes" id="UP000268372">
    <property type="component" value="Unassembled WGS sequence"/>
</dbReference>
<sequence>MDAFDFSFINSIRQSIESEDILNYTITGFKAFAIALLGLKYLGKYFQNMDHEEPRLGGFMEVLGAGMIIISADWIIDMIENIFAQIDDSITTKTVPFNTEVFTNAMLELQMLQDGCSGFDCINVFIDSFVANCIIVIFYSIYCLLWVLDNLVYGFYLIERVFLIQIMRFVFPLAIVFSQLDGTKDFFYRWIKKYVGILILPIPYMAIFHLSNLVMTHTSQIQSVNPDDPANLTKRLLLYIAGLGISFFLKIKLFSGTKRLVDNLFN</sequence>
<dbReference type="EMBL" id="RQTJ01000019">
    <property type="protein sequence ID" value="RRA93921.1"/>
    <property type="molecule type" value="Genomic_DNA"/>
</dbReference>
<dbReference type="AlphaFoldDB" id="A0A3P1AYA3"/>
<keyword evidence="1" id="KW-1133">Transmembrane helix</keyword>
<feature type="transmembrane region" description="Helical" evidence="1">
    <location>
        <begin position="59"/>
        <end position="76"/>
    </location>
</feature>
<dbReference type="OrthoDB" id="1242258at2"/>